<evidence type="ECO:0000256" key="1">
    <source>
        <dbReference type="SAM" id="MobiDB-lite"/>
    </source>
</evidence>
<accession>A0A087SZR1</accession>
<feature type="compositionally biased region" description="Low complexity" evidence="1">
    <location>
        <begin position="246"/>
        <end position="259"/>
    </location>
</feature>
<dbReference type="OMA" id="IDLWSAN"/>
<feature type="compositionally biased region" description="Low complexity" evidence="1">
    <location>
        <begin position="284"/>
        <end position="297"/>
    </location>
</feature>
<name>A0A087SZR1_STEMI</name>
<sequence length="297" mass="32461">MKATKIGIHSVDINKPSTSEKIFDPTLQTPPSKKKISSVQAIEENLQAGVCTFYAASSSFSDRAVQCEMNSDSNFQNSSTMSVAPMIQEDIAIDSEANNGGGAMSFVSSENQIYHLFESTTPDLIVDTTDDDSDIDIVSLRTNARASENVNSLVTSHDHTYIDIWNPNNNVEMVTAEVNNEPSSSHNSERFQAKNRSNKAKENDWPAAPDLQLDCLFTDDDDDSSVEVVGVEPPRPVAKPCRSRSARSSSQTNSSPAARNNRNLSIKLERPIVVDLTQSDDDTQTTTTTVNRTPVPT</sequence>
<evidence type="ECO:0000313" key="3">
    <source>
        <dbReference type="Proteomes" id="UP000054359"/>
    </source>
</evidence>
<protein>
    <submittedName>
        <fullName evidence="2">Uncharacterized protein</fullName>
    </submittedName>
</protein>
<reference evidence="2 3" key="1">
    <citation type="submission" date="2013-11" db="EMBL/GenBank/DDBJ databases">
        <title>Genome sequencing of Stegodyphus mimosarum.</title>
        <authorList>
            <person name="Bechsgaard J."/>
        </authorList>
    </citation>
    <scope>NUCLEOTIDE SEQUENCE [LARGE SCALE GENOMIC DNA]</scope>
</reference>
<dbReference type="Proteomes" id="UP000054359">
    <property type="component" value="Unassembled WGS sequence"/>
</dbReference>
<dbReference type="EMBL" id="KK112708">
    <property type="protein sequence ID" value="KFM58350.1"/>
    <property type="molecule type" value="Genomic_DNA"/>
</dbReference>
<dbReference type="OrthoDB" id="1714475at2759"/>
<dbReference type="AlphaFoldDB" id="A0A087SZR1"/>
<proteinExistence type="predicted"/>
<gene>
    <name evidence="2" type="ORF">X975_04275</name>
</gene>
<feature type="region of interest" description="Disordered" evidence="1">
    <location>
        <begin position="179"/>
        <end position="297"/>
    </location>
</feature>
<keyword evidence="3" id="KW-1185">Reference proteome</keyword>
<evidence type="ECO:0000313" key="2">
    <source>
        <dbReference type="EMBL" id="KFM58350.1"/>
    </source>
</evidence>
<feature type="non-terminal residue" evidence="2">
    <location>
        <position position="297"/>
    </location>
</feature>
<organism evidence="2 3">
    <name type="scientific">Stegodyphus mimosarum</name>
    <name type="common">African social velvet spider</name>
    <dbReference type="NCBI Taxonomy" id="407821"/>
    <lineage>
        <taxon>Eukaryota</taxon>
        <taxon>Metazoa</taxon>
        <taxon>Ecdysozoa</taxon>
        <taxon>Arthropoda</taxon>
        <taxon>Chelicerata</taxon>
        <taxon>Arachnida</taxon>
        <taxon>Araneae</taxon>
        <taxon>Araneomorphae</taxon>
        <taxon>Entelegynae</taxon>
        <taxon>Eresoidea</taxon>
        <taxon>Eresidae</taxon>
        <taxon>Stegodyphus</taxon>
    </lineage>
</organism>